<accession>F0VKA9</accession>
<dbReference type="eggNOG" id="ENOG502R09F">
    <property type="taxonomic scope" value="Eukaryota"/>
</dbReference>
<sequence length="217" mass="24239">MGCTGSKKASRAPAGCEGQIKRRKMKESVPSYPRVAKDAVRQARPTRFFNVTQTSVVATIAVDRKSIIRAYMEPDGGDAPTQGIEVECEADVDHYVLYDNLEPGTLYRLKLFYVAPESRHLGNMLTAMLQGTPTHSKDTDAMQGTALGVRRSWTARVHQSDVSGRRKTIQGVEVYPGMKHVAMLPNYAHKAEVRTLRAERASYHLVNQPPSSFWQYI</sequence>
<protein>
    <submittedName>
        <fullName evidence="1">Uncharacterized protein</fullName>
    </submittedName>
</protein>
<evidence type="ECO:0000313" key="3">
    <source>
        <dbReference type="Proteomes" id="UP000007494"/>
    </source>
</evidence>
<dbReference type="GeneID" id="13442441"/>
<reference evidence="1" key="2">
    <citation type="submission" date="2011-03" db="EMBL/GenBank/DDBJ databases">
        <title>Comparative genomics and transcriptomics of Neospora caninum and Toxoplasma gondii.</title>
        <authorList>
            <person name="Reid A.J."/>
            <person name="Sohal A."/>
            <person name="Harris D."/>
            <person name="Quail M."/>
            <person name="Sanders M."/>
            <person name="Berriman M."/>
            <person name="Wastling J.M."/>
            <person name="Pain A."/>
        </authorList>
    </citation>
    <scope>NUCLEOTIDE SEQUENCE</scope>
    <source>
        <strain evidence="1">Liverpool</strain>
    </source>
</reference>
<reference evidence="3" key="3">
    <citation type="journal article" date="2012" name="PLoS Pathog.">
        <title>Comparative genomics of the apicomplexan parasites Toxoplasma gondii and Neospora caninum: Coccidia differing in host range and transmission strategy.</title>
        <authorList>
            <person name="Reid A.J."/>
            <person name="Vermont S.J."/>
            <person name="Cotton J.A."/>
            <person name="Harris D."/>
            <person name="Hill-Cawthorne G.A."/>
            <person name="Konen-Waisman S."/>
            <person name="Latham S.M."/>
            <person name="Mourier T."/>
            <person name="Norton R."/>
            <person name="Quail M.A."/>
            <person name="Sanders M."/>
            <person name="Shanmugam D."/>
            <person name="Sohal A."/>
            <person name="Wasmuth J.D."/>
            <person name="Brunk B."/>
            <person name="Grigg M.E."/>
            <person name="Howard J.C."/>
            <person name="Parkinson J."/>
            <person name="Roos D.S."/>
            <person name="Trees A.J."/>
            <person name="Berriman M."/>
            <person name="Pain A."/>
            <person name="Wastling J.M."/>
        </authorList>
    </citation>
    <scope>NUCLEOTIDE SEQUENCE [LARGE SCALE GENOMIC DNA]</scope>
    <source>
        <strain evidence="3">Liverpool</strain>
    </source>
</reference>
<dbReference type="InParanoid" id="F0VKA9"/>
<keyword evidence="3" id="KW-1185">Reference proteome</keyword>
<dbReference type="VEuPathDB" id="ToxoDB:NCLIV_049390"/>
<gene>
    <name evidence="2" type="ORF">BN1204_049390</name>
    <name evidence="1" type="ORF">NCLIV_049390</name>
</gene>
<organism evidence="1 3">
    <name type="scientific">Neospora caninum (strain Liverpool)</name>
    <dbReference type="NCBI Taxonomy" id="572307"/>
    <lineage>
        <taxon>Eukaryota</taxon>
        <taxon>Sar</taxon>
        <taxon>Alveolata</taxon>
        <taxon>Apicomplexa</taxon>
        <taxon>Conoidasida</taxon>
        <taxon>Coccidia</taxon>
        <taxon>Eucoccidiorida</taxon>
        <taxon>Eimeriorina</taxon>
        <taxon>Sarcocystidae</taxon>
        <taxon>Neospora</taxon>
    </lineage>
</organism>
<name>F0VKA9_NEOCL</name>
<dbReference type="Proteomes" id="UP000007494">
    <property type="component" value="Chromosome X"/>
</dbReference>
<reference evidence="1" key="1">
    <citation type="submission" date="2011-02" db="EMBL/GenBank/DDBJ databases">
        <authorList>
            <person name="Aslett M."/>
        </authorList>
    </citation>
    <scope>NUCLEOTIDE SEQUENCE</scope>
    <source>
        <strain evidence="1">Liverpool</strain>
    </source>
</reference>
<dbReference type="EMBL" id="FR823391">
    <property type="protein sequence ID" value="CBZ54510.1"/>
    <property type="molecule type" value="Genomic_DNA"/>
</dbReference>
<dbReference type="EMBL" id="LN714485">
    <property type="protein sequence ID" value="CEL69223.1"/>
    <property type="molecule type" value="Genomic_DNA"/>
</dbReference>
<dbReference type="RefSeq" id="XP_003884540.1">
    <property type="nucleotide sequence ID" value="XM_003884491.1"/>
</dbReference>
<dbReference type="AlphaFoldDB" id="F0VKA9"/>
<dbReference type="OMA" id="IRAYMEP"/>
<proteinExistence type="predicted"/>
<reference evidence="2" key="4">
    <citation type="journal article" date="2015" name="PLoS ONE">
        <title>Comprehensive Evaluation of Toxoplasma gondii VEG and Neospora caninum LIV Genomes with Tachyzoite Stage Transcriptome and Proteome Defines Novel Transcript Features.</title>
        <authorList>
            <person name="Ramaprasad A."/>
            <person name="Mourier T."/>
            <person name="Naeem R."/>
            <person name="Malas T.B."/>
            <person name="Moussa E."/>
            <person name="Panigrahi A."/>
            <person name="Vermont S.J."/>
            <person name="Otto T.D."/>
            <person name="Wastling J."/>
            <person name="Pain A."/>
        </authorList>
    </citation>
    <scope>NUCLEOTIDE SEQUENCE</scope>
    <source>
        <strain evidence="2">Liverpool</strain>
    </source>
</reference>
<dbReference type="OrthoDB" id="331444at2759"/>
<evidence type="ECO:0000313" key="1">
    <source>
        <dbReference type="EMBL" id="CBZ54510.1"/>
    </source>
</evidence>
<evidence type="ECO:0000313" key="2">
    <source>
        <dbReference type="EMBL" id="CEL69223.1"/>
    </source>
</evidence>